<evidence type="ECO:0000256" key="3">
    <source>
        <dbReference type="SAM" id="MobiDB-lite"/>
    </source>
</evidence>
<dbReference type="InterPro" id="IPR058624">
    <property type="entry name" value="MdtA-like_HH"/>
</dbReference>
<dbReference type="FunFam" id="2.40.420.20:FF:000001">
    <property type="entry name" value="Efflux RND transporter periplasmic adaptor subunit"/>
    <property type="match status" value="1"/>
</dbReference>
<keyword evidence="9" id="KW-1185">Reference proteome</keyword>
<dbReference type="NCBIfam" id="TIGR01730">
    <property type="entry name" value="RND_mfp"/>
    <property type="match status" value="1"/>
</dbReference>
<dbReference type="AlphaFoldDB" id="C5T8F1"/>
<dbReference type="Gene3D" id="1.10.287.470">
    <property type="entry name" value="Helix hairpin bin"/>
    <property type="match status" value="1"/>
</dbReference>
<reference evidence="8 9" key="1">
    <citation type="submission" date="2009-05" db="EMBL/GenBank/DDBJ databases">
        <title>The draft genome of Acidovorax delafieldii 2AN.</title>
        <authorList>
            <consortium name="US DOE Joint Genome Institute (JGI-PGF)"/>
            <person name="Lucas S."/>
            <person name="Copeland A."/>
            <person name="Lapidus A."/>
            <person name="Glavina del Rio T."/>
            <person name="Tice H."/>
            <person name="Bruce D."/>
            <person name="Goodwin L."/>
            <person name="Pitluck S."/>
            <person name="Larimer F."/>
            <person name="Land M.L."/>
            <person name="Hauser L."/>
            <person name="Shelobolina E.S."/>
            <person name="Picardal F."/>
            <person name="Roden E."/>
            <person name="Emerson D."/>
        </authorList>
    </citation>
    <scope>NUCLEOTIDE SEQUENCE [LARGE SCALE GENOMIC DNA]</scope>
    <source>
        <strain evidence="8 9">2AN</strain>
    </source>
</reference>
<protein>
    <submittedName>
        <fullName evidence="8">Efflux transporter, RND family, MFP subunit</fullName>
    </submittedName>
</protein>
<accession>C5T8F1</accession>
<feature type="domain" description="Multidrug resistance protein MdtA-like alpha-helical hairpin" evidence="4">
    <location>
        <begin position="177"/>
        <end position="246"/>
    </location>
</feature>
<dbReference type="Proteomes" id="UP000003856">
    <property type="component" value="Unassembled WGS sequence"/>
</dbReference>
<dbReference type="PANTHER" id="PTHR30158">
    <property type="entry name" value="ACRA/E-RELATED COMPONENT OF DRUG EFFLUX TRANSPORTER"/>
    <property type="match status" value="1"/>
</dbReference>
<dbReference type="Pfam" id="PF25917">
    <property type="entry name" value="BSH_RND"/>
    <property type="match status" value="1"/>
</dbReference>
<dbReference type="Pfam" id="PF25876">
    <property type="entry name" value="HH_MFP_RND"/>
    <property type="match status" value="1"/>
</dbReference>
<sequence length="472" mass="49338">MGPWRAHRAGLRRDGIKAPQALRARHSPERQSLQCSSYFLRQNVLQPRPARTHDTSAPRHPARHHAVPPFLPPAAPPPPRRLASAALVGLALLVGACSDKAPPAAPKGPAEVGVVTLKPERQTVTTELPGRTSAYLIAEIRPQVGGIVQQRLFTEGAQVKAGQPLYQIDAAGYEVALASAQASLAKAQASVGTAEVNARRNAELVKIDAVSRQVYDDSQAALVQARSDLAVASAAVDNARINLGYTRIKAPIAGRTATSTVTPGALVTANQATVLTTISQLDPLYVDVTQSSTEVLRLKSDVAGGRIQKGGRGEAPITLLLEDGTRYPHPGKLQFAGVSVNPGTGAVTLRAVVPNPDGLLMPGMYVRAVLETGINEQALLVPQQGVNRDTAGNASVLLVNAESKIERRKIAVDTAVGNRWQVSSGLAAGDRVVVDGFQRIKPGDAVKATEVAPKPMASTAPASAASAASAAR</sequence>
<name>C5T8F1_ACIDE</name>
<evidence type="ECO:0000259" key="6">
    <source>
        <dbReference type="Pfam" id="PF25944"/>
    </source>
</evidence>
<evidence type="ECO:0000259" key="4">
    <source>
        <dbReference type="Pfam" id="PF25876"/>
    </source>
</evidence>
<dbReference type="InterPro" id="IPR058625">
    <property type="entry name" value="MdtA-like_BSH"/>
</dbReference>
<dbReference type="GO" id="GO:0005886">
    <property type="term" value="C:plasma membrane"/>
    <property type="evidence" value="ECO:0007669"/>
    <property type="project" value="UniProtKB-SubCell"/>
</dbReference>
<feature type="compositionally biased region" description="Low complexity" evidence="3">
    <location>
        <begin position="452"/>
        <end position="472"/>
    </location>
</feature>
<evidence type="ECO:0000313" key="9">
    <source>
        <dbReference type="Proteomes" id="UP000003856"/>
    </source>
</evidence>
<feature type="domain" description="Multidrug resistance protein MdtA-like C-terminal permuted SH3" evidence="7">
    <location>
        <begin position="377"/>
        <end position="439"/>
    </location>
</feature>
<evidence type="ECO:0000259" key="5">
    <source>
        <dbReference type="Pfam" id="PF25917"/>
    </source>
</evidence>
<organism evidence="8 9">
    <name type="scientific">Acidovorax delafieldii 2AN</name>
    <dbReference type="NCBI Taxonomy" id="573060"/>
    <lineage>
        <taxon>Bacteria</taxon>
        <taxon>Pseudomonadati</taxon>
        <taxon>Pseudomonadota</taxon>
        <taxon>Betaproteobacteria</taxon>
        <taxon>Burkholderiales</taxon>
        <taxon>Comamonadaceae</taxon>
        <taxon>Acidovorax</taxon>
    </lineage>
</organism>
<gene>
    <name evidence="8" type="ORF">AcdelDRAFT_3181</name>
</gene>
<dbReference type="PANTHER" id="PTHR30158:SF3">
    <property type="entry name" value="MULTIDRUG EFFLUX PUMP SUBUNIT ACRA-RELATED"/>
    <property type="match status" value="1"/>
</dbReference>
<dbReference type="OrthoDB" id="9783047at2"/>
<dbReference type="InterPro" id="IPR058626">
    <property type="entry name" value="MdtA-like_b-barrel"/>
</dbReference>
<feature type="domain" description="Multidrug resistance protein MdtA-like beta-barrel" evidence="6">
    <location>
        <begin position="283"/>
        <end position="372"/>
    </location>
</feature>
<feature type="region of interest" description="Disordered" evidence="3">
    <location>
        <begin position="451"/>
        <end position="472"/>
    </location>
</feature>
<dbReference type="InterPro" id="IPR058627">
    <property type="entry name" value="MdtA-like_C"/>
</dbReference>
<feature type="domain" description="Multidrug resistance protein MdtA-like barrel-sandwich hybrid" evidence="5">
    <location>
        <begin position="137"/>
        <end position="278"/>
    </location>
</feature>
<dbReference type="Pfam" id="PF25944">
    <property type="entry name" value="Beta-barrel_RND"/>
    <property type="match status" value="1"/>
</dbReference>
<dbReference type="GO" id="GO:0046677">
    <property type="term" value="P:response to antibiotic"/>
    <property type="evidence" value="ECO:0007669"/>
    <property type="project" value="TreeGrafter"/>
</dbReference>
<comment type="subcellular location">
    <subcellularLocation>
        <location evidence="1">Cell envelope</location>
    </subcellularLocation>
</comment>
<evidence type="ECO:0000259" key="7">
    <source>
        <dbReference type="Pfam" id="PF25967"/>
    </source>
</evidence>
<comment type="caution">
    <text evidence="8">The sequence shown here is derived from an EMBL/GenBank/DDBJ whole genome shotgun (WGS) entry which is preliminary data.</text>
</comment>
<evidence type="ECO:0000256" key="2">
    <source>
        <dbReference type="ARBA" id="ARBA00009477"/>
    </source>
</evidence>
<dbReference type="Gene3D" id="2.40.30.170">
    <property type="match status" value="1"/>
</dbReference>
<dbReference type="SUPFAM" id="SSF111369">
    <property type="entry name" value="HlyD-like secretion proteins"/>
    <property type="match status" value="1"/>
</dbReference>
<dbReference type="Gene3D" id="2.40.420.20">
    <property type="match status" value="1"/>
</dbReference>
<feature type="region of interest" description="Disordered" evidence="3">
    <location>
        <begin position="1"/>
        <end position="32"/>
    </location>
</feature>
<proteinExistence type="inferred from homology"/>
<evidence type="ECO:0000256" key="1">
    <source>
        <dbReference type="ARBA" id="ARBA00004196"/>
    </source>
</evidence>
<dbReference type="Pfam" id="PF25967">
    <property type="entry name" value="RND-MFP_C"/>
    <property type="match status" value="1"/>
</dbReference>
<dbReference type="RefSeq" id="WP_005798468.1">
    <property type="nucleotide sequence ID" value="NZ_ACQT01000146.1"/>
</dbReference>
<comment type="similarity">
    <text evidence="2">Belongs to the membrane fusion protein (MFP) (TC 8.A.1) family.</text>
</comment>
<evidence type="ECO:0000313" key="8">
    <source>
        <dbReference type="EMBL" id="EER59249.1"/>
    </source>
</evidence>
<dbReference type="PATRIC" id="fig|573060.9.peg.1857"/>
<dbReference type="GO" id="GO:0022857">
    <property type="term" value="F:transmembrane transporter activity"/>
    <property type="evidence" value="ECO:0007669"/>
    <property type="project" value="InterPro"/>
</dbReference>
<dbReference type="Gene3D" id="2.40.50.100">
    <property type="match status" value="1"/>
</dbReference>
<feature type="compositionally biased region" description="Basic residues" evidence="3">
    <location>
        <begin position="1"/>
        <end position="10"/>
    </location>
</feature>
<dbReference type="EMBL" id="ACQT01000146">
    <property type="protein sequence ID" value="EER59249.1"/>
    <property type="molecule type" value="Genomic_DNA"/>
</dbReference>
<dbReference type="InterPro" id="IPR006143">
    <property type="entry name" value="RND_pump_MFP"/>
</dbReference>